<gene>
    <name evidence="12" type="ordered locus">CTN_1689</name>
</gene>
<dbReference type="Pfam" id="PF02870">
    <property type="entry name" value="Methyltransf_1N"/>
    <property type="match status" value="1"/>
</dbReference>
<feature type="active site" description="Nucleophile; methyl group acceptor" evidence="9">
    <location>
        <position position="144"/>
    </location>
</feature>
<dbReference type="GO" id="GO:0032259">
    <property type="term" value="P:methylation"/>
    <property type="evidence" value="ECO:0007669"/>
    <property type="project" value="UniProtKB-KW"/>
</dbReference>
<sequence>MRDRFFHRSDRSQIYTPFMESSSNEPVIILSGGGDFFMKDLPGNISVRVENGKVVEIKLGSDESNCPPKVKKELEEYFSGKRKEFSFPVEIRGTSFQKKVWEEVRKIPYGETRTYREIAEKLNTSPRAVGQALAKNPLPLYIPCHRVVSKRGLGGFSAGLEWKRFLIDLERGSR</sequence>
<comment type="function">
    <text evidence="9">Involved in the cellular defense against the biological effects of O6-methylguanine (O6-MeG) and O4-methylthymine (O4-MeT) in DNA. Repairs the methylated nucleobase in DNA by stoichiometrically transferring the methyl group to a cysteine residue in the enzyme. This is a suicide reaction: the enzyme is irreversibly inactivated.</text>
</comment>
<dbReference type="PANTHER" id="PTHR10815:SF5">
    <property type="entry name" value="METHYLATED-DNA--PROTEIN-CYSTEINE METHYLTRANSFERASE"/>
    <property type="match status" value="1"/>
</dbReference>
<feature type="domain" description="Methylguanine DNA methyltransferase ribonuclease-like" evidence="11">
    <location>
        <begin position="67"/>
        <end position="91"/>
    </location>
</feature>
<dbReference type="HAMAP" id="MF_00772">
    <property type="entry name" value="OGT"/>
    <property type="match status" value="1"/>
</dbReference>
<proteinExistence type="inferred from homology"/>
<dbReference type="SMR" id="B9KA82"/>
<keyword evidence="3 9" id="KW-0963">Cytoplasm</keyword>
<dbReference type="InterPro" id="IPR036217">
    <property type="entry name" value="MethylDNA_cys_MeTrfase_DNAb"/>
</dbReference>
<dbReference type="HOGENOM" id="CLU_000445_52_2_0"/>
<evidence type="ECO:0000313" key="13">
    <source>
        <dbReference type="Proteomes" id="UP000000445"/>
    </source>
</evidence>
<dbReference type="STRING" id="309803.CTN_1689"/>
<comment type="catalytic activity">
    <reaction evidence="1 9">
        <text>a 4-O-methyl-thymidine in DNA + L-cysteinyl-[protein] = a thymidine in DNA + S-methyl-L-cysteinyl-[protein]</text>
        <dbReference type="Rhea" id="RHEA:53428"/>
        <dbReference type="Rhea" id="RHEA-COMP:10131"/>
        <dbReference type="Rhea" id="RHEA-COMP:10132"/>
        <dbReference type="Rhea" id="RHEA-COMP:13555"/>
        <dbReference type="Rhea" id="RHEA-COMP:13556"/>
        <dbReference type="ChEBI" id="CHEBI:29950"/>
        <dbReference type="ChEBI" id="CHEBI:82612"/>
        <dbReference type="ChEBI" id="CHEBI:137386"/>
        <dbReference type="ChEBI" id="CHEBI:137387"/>
        <dbReference type="EC" id="2.1.1.63"/>
    </reaction>
</comment>
<accession>B9KA82</accession>
<evidence type="ECO:0000256" key="7">
    <source>
        <dbReference type="ARBA" id="ARBA00023204"/>
    </source>
</evidence>
<dbReference type="InterPro" id="IPR014048">
    <property type="entry name" value="MethylDNA_cys_MeTrfase_DNA-bd"/>
</dbReference>
<comment type="subcellular location">
    <subcellularLocation>
        <location evidence="9">Cytoplasm</location>
    </subcellularLocation>
</comment>
<dbReference type="GO" id="GO:0006307">
    <property type="term" value="P:DNA alkylation repair"/>
    <property type="evidence" value="ECO:0007669"/>
    <property type="project" value="UniProtKB-UniRule"/>
</dbReference>
<dbReference type="CDD" id="cd06445">
    <property type="entry name" value="ATase"/>
    <property type="match status" value="1"/>
</dbReference>
<protein>
    <recommendedName>
        <fullName evidence="9">Methylated-DNA--protein-cysteine methyltransferase</fullName>
        <ecNumber evidence="9">2.1.1.63</ecNumber>
    </recommendedName>
    <alternativeName>
        <fullName evidence="9">6-O-methylguanine-DNA methyltransferase</fullName>
        <shortName evidence="9">MGMT</shortName>
    </alternativeName>
    <alternativeName>
        <fullName evidence="9">O-6-methylguanine-DNA-alkyltransferase</fullName>
    </alternativeName>
</protein>
<dbReference type="InterPro" id="IPR001497">
    <property type="entry name" value="MethylDNA_cys_MeTrfase_AS"/>
</dbReference>
<dbReference type="EC" id="2.1.1.63" evidence="9"/>
<dbReference type="NCBIfam" id="TIGR00589">
    <property type="entry name" value="ogt"/>
    <property type="match status" value="1"/>
</dbReference>
<dbReference type="PANTHER" id="PTHR10815">
    <property type="entry name" value="METHYLATED-DNA--PROTEIN-CYSTEINE METHYLTRANSFERASE"/>
    <property type="match status" value="1"/>
</dbReference>
<keyword evidence="6 9" id="KW-0227">DNA damage</keyword>
<comment type="similarity">
    <text evidence="2 9">Belongs to the MGMT family.</text>
</comment>
<name>B9KA82_THENN</name>
<keyword evidence="7 9" id="KW-0234">DNA repair</keyword>
<dbReference type="Proteomes" id="UP000000445">
    <property type="component" value="Chromosome"/>
</dbReference>
<dbReference type="FunFam" id="1.10.10.10:FF:000214">
    <property type="entry name" value="Methylated-DNA--protein-cysteine methyltransferase"/>
    <property type="match status" value="1"/>
</dbReference>
<dbReference type="GO" id="GO:0005737">
    <property type="term" value="C:cytoplasm"/>
    <property type="evidence" value="ECO:0007669"/>
    <property type="project" value="UniProtKB-SubCell"/>
</dbReference>
<comment type="catalytic activity">
    <reaction evidence="8 9">
        <text>a 6-O-methyl-2'-deoxyguanosine in DNA + L-cysteinyl-[protein] = S-methyl-L-cysteinyl-[protein] + a 2'-deoxyguanosine in DNA</text>
        <dbReference type="Rhea" id="RHEA:24000"/>
        <dbReference type="Rhea" id="RHEA-COMP:10131"/>
        <dbReference type="Rhea" id="RHEA-COMP:10132"/>
        <dbReference type="Rhea" id="RHEA-COMP:11367"/>
        <dbReference type="Rhea" id="RHEA-COMP:11368"/>
        <dbReference type="ChEBI" id="CHEBI:29950"/>
        <dbReference type="ChEBI" id="CHEBI:82612"/>
        <dbReference type="ChEBI" id="CHEBI:85445"/>
        <dbReference type="ChEBI" id="CHEBI:85448"/>
        <dbReference type="EC" id="2.1.1.63"/>
    </reaction>
</comment>
<dbReference type="InterPro" id="IPR023546">
    <property type="entry name" value="MGMT"/>
</dbReference>
<dbReference type="InterPro" id="IPR008332">
    <property type="entry name" value="MethylG_MeTrfase_N"/>
</dbReference>
<dbReference type="AlphaFoldDB" id="B9KA82"/>
<dbReference type="eggNOG" id="COG0350">
    <property type="taxonomic scope" value="Bacteria"/>
</dbReference>
<reference evidence="12 13" key="1">
    <citation type="journal article" date="2009" name="Biosci. Biotechnol. Biochem.">
        <title>WeGAS: a web-based microbial genome annotation system.</title>
        <authorList>
            <person name="Lee D."/>
            <person name="Seo H."/>
            <person name="Park C."/>
            <person name="Park K."/>
        </authorList>
    </citation>
    <scope>NUCLEOTIDE SEQUENCE [LARGE SCALE GENOMIC DNA]</scope>
    <source>
        <strain evidence="13">ATCC 49049 / DSM 4359 / NBRC 107923 / NS-E</strain>
    </source>
</reference>
<organism evidence="12 13">
    <name type="scientific">Thermotoga neapolitana (strain ATCC 49049 / DSM 4359 / NBRC 107923 / NS-E)</name>
    <dbReference type="NCBI Taxonomy" id="309803"/>
    <lineage>
        <taxon>Bacteria</taxon>
        <taxon>Thermotogati</taxon>
        <taxon>Thermotogota</taxon>
        <taxon>Thermotogae</taxon>
        <taxon>Thermotogales</taxon>
        <taxon>Thermotogaceae</taxon>
        <taxon>Thermotoga</taxon>
    </lineage>
</organism>
<dbReference type="InterPro" id="IPR036388">
    <property type="entry name" value="WH-like_DNA-bd_sf"/>
</dbReference>
<evidence type="ECO:0000256" key="3">
    <source>
        <dbReference type="ARBA" id="ARBA00022490"/>
    </source>
</evidence>
<evidence type="ECO:0000256" key="2">
    <source>
        <dbReference type="ARBA" id="ARBA00008711"/>
    </source>
</evidence>
<evidence type="ECO:0000256" key="1">
    <source>
        <dbReference type="ARBA" id="ARBA00001286"/>
    </source>
</evidence>
<dbReference type="KEGG" id="tna:CTN_1689"/>
<keyword evidence="5 9" id="KW-0808">Transferase</keyword>
<evidence type="ECO:0000256" key="8">
    <source>
        <dbReference type="ARBA" id="ARBA00049348"/>
    </source>
</evidence>
<dbReference type="SUPFAM" id="SSF46767">
    <property type="entry name" value="Methylated DNA-protein cysteine methyltransferase, C-terminal domain"/>
    <property type="match status" value="1"/>
</dbReference>
<dbReference type="SUPFAM" id="SSF53155">
    <property type="entry name" value="Methylated DNA-protein cysteine methyltransferase domain"/>
    <property type="match status" value="1"/>
</dbReference>
<keyword evidence="13" id="KW-1185">Reference proteome</keyword>
<evidence type="ECO:0000256" key="4">
    <source>
        <dbReference type="ARBA" id="ARBA00022603"/>
    </source>
</evidence>
<dbReference type="EMBL" id="CP000916">
    <property type="protein sequence ID" value="ACM23864.1"/>
    <property type="molecule type" value="Genomic_DNA"/>
</dbReference>
<dbReference type="PROSITE" id="PS00374">
    <property type="entry name" value="MGMT"/>
    <property type="match status" value="1"/>
</dbReference>
<keyword evidence="4 9" id="KW-0489">Methyltransferase</keyword>
<evidence type="ECO:0000259" key="11">
    <source>
        <dbReference type="Pfam" id="PF02870"/>
    </source>
</evidence>
<comment type="miscellaneous">
    <text evidence="9">This enzyme catalyzes only one turnover and therefore is not strictly catalytic. According to one definition, an enzyme is a biocatalyst that acts repeatedly and over many reaction cycles.</text>
</comment>
<evidence type="ECO:0000259" key="10">
    <source>
        <dbReference type="Pfam" id="PF01035"/>
    </source>
</evidence>
<evidence type="ECO:0000313" key="12">
    <source>
        <dbReference type="EMBL" id="ACM23864.1"/>
    </source>
</evidence>
<evidence type="ECO:0000256" key="6">
    <source>
        <dbReference type="ARBA" id="ARBA00022763"/>
    </source>
</evidence>
<dbReference type="Gene3D" id="1.10.10.10">
    <property type="entry name" value="Winged helix-like DNA-binding domain superfamily/Winged helix DNA-binding domain"/>
    <property type="match status" value="1"/>
</dbReference>
<dbReference type="InterPro" id="IPR036631">
    <property type="entry name" value="MGMT_N_sf"/>
</dbReference>
<evidence type="ECO:0000256" key="9">
    <source>
        <dbReference type="HAMAP-Rule" id="MF_00772"/>
    </source>
</evidence>
<evidence type="ECO:0000256" key="5">
    <source>
        <dbReference type="ARBA" id="ARBA00022679"/>
    </source>
</evidence>
<dbReference type="GO" id="GO:0003908">
    <property type="term" value="F:methylated-DNA-[protein]-cysteine S-methyltransferase activity"/>
    <property type="evidence" value="ECO:0007669"/>
    <property type="project" value="UniProtKB-UniRule"/>
</dbReference>
<dbReference type="Pfam" id="PF01035">
    <property type="entry name" value="DNA_binding_1"/>
    <property type="match status" value="1"/>
</dbReference>
<feature type="domain" description="Methylated-DNA-[protein]-cysteine S-methyltransferase DNA binding" evidence="10">
    <location>
        <begin position="95"/>
        <end position="171"/>
    </location>
</feature>